<evidence type="ECO:0000313" key="3">
    <source>
        <dbReference type="Proteomes" id="UP001054252"/>
    </source>
</evidence>
<organism evidence="2 3">
    <name type="scientific">Rubroshorea leprosula</name>
    <dbReference type="NCBI Taxonomy" id="152421"/>
    <lineage>
        <taxon>Eukaryota</taxon>
        <taxon>Viridiplantae</taxon>
        <taxon>Streptophyta</taxon>
        <taxon>Embryophyta</taxon>
        <taxon>Tracheophyta</taxon>
        <taxon>Spermatophyta</taxon>
        <taxon>Magnoliopsida</taxon>
        <taxon>eudicotyledons</taxon>
        <taxon>Gunneridae</taxon>
        <taxon>Pentapetalae</taxon>
        <taxon>rosids</taxon>
        <taxon>malvids</taxon>
        <taxon>Malvales</taxon>
        <taxon>Dipterocarpaceae</taxon>
        <taxon>Rubroshorea</taxon>
    </lineage>
</organism>
<dbReference type="EMBL" id="BPVZ01000008">
    <property type="protein sequence ID" value="GKU94422.1"/>
    <property type="molecule type" value="Genomic_DNA"/>
</dbReference>
<sequence length="83" mass="9410">MFGYKKGRTSERGTEKSKRQPAESLEVSLRQSLRKFCVSDGRRKGSHWDTSIQNKGTSATVKGYISEFHKLGFCSSKLLFSFV</sequence>
<reference evidence="2 3" key="1">
    <citation type="journal article" date="2021" name="Commun. Biol.">
        <title>The genome of Shorea leprosula (Dipterocarpaceae) highlights the ecological relevance of drought in aseasonal tropical rainforests.</title>
        <authorList>
            <person name="Ng K.K.S."/>
            <person name="Kobayashi M.J."/>
            <person name="Fawcett J.A."/>
            <person name="Hatakeyama M."/>
            <person name="Paape T."/>
            <person name="Ng C.H."/>
            <person name="Ang C.C."/>
            <person name="Tnah L.H."/>
            <person name="Lee C.T."/>
            <person name="Nishiyama T."/>
            <person name="Sese J."/>
            <person name="O'Brien M.J."/>
            <person name="Copetti D."/>
            <person name="Mohd Noor M.I."/>
            <person name="Ong R.C."/>
            <person name="Putra M."/>
            <person name="Sireger I.Z."/>
            <person name="Indrioko S."/>
            <person name="Kosugi Y."/>
            <person name="Izuno A."/>
            <person name="Isagi Y."/>
            <person name="Lee S.L."/>
            <person name="Shimizu K.K."/>
        </authorList>
    </citation>
    <scope>NUCLEOTIDE SEQUENCE [LARGE SCALE GENOMIC DNA]</scope>
    <source>
        <strain evidence="2">214</strain>
    </source>
</reference>
<comment type="caution">
    <text evidence="2">The sequence shown here is derived from an EMBL/GenBank/DDBJ whole genome shotgun (WGS) entry which is preliminary data.</text>
</comment>
<feature type="compositionally biased region" description="Basic and acidic residues" evidence="1">
    <location>
        <begin position="8"/>
        <end position="21"/>
    </location>
</feature>
<evidence type="ECO:0000313" key="2">
    <source>
        <dbReference type="EMBL" id="GKU94422.1"/>
    </source>
</evidence>
<gene>
    <name evidence="2" type="ORF">SLEP1_g7920</name>
</gene>
<protein>
    <submittedName>
        <fullName evidence="2">Uncharacterized protein</fullName>
    </submittedName>
</protein>
<proteinExistence type="predicted"/>
<dbReference type="Proteomes" id="UP001054252">
    <property type="component" value="Unassembled WGS sequence"/>
</dbReference>
<feature type="region of interest" description="Disordered" evidence="1">
    <location>
        <begin position="1"/>
        <end position="24"/>
    </location>
</feature>
<name>A0AAV5I666_9ROSI</name>
<accession>A0AAV5I666</accession>
<dbReference type="AlphaFoldDB" id="A0AAV5I666"/>
<evidence type="ECO:0000256" key="1">
    <source>
        <dbReference type="SAM" id="MobiDB-lite"/>
    </source>
</evidence>
<keyword evidence="3" id="KW-1185">Reference proteome</keyword>